<evidence type="ECO:0000313" key="3">
    <source>
        <dbReference type="EMBL" id="PRH89197.1"/>
    </source>
</evidence>
<dbReference type="EMBL" id="PUEJ01000001">
    <property type="protein sequence ID" value="PRH89197.1"/>
    <property type="molecule type" value="Genomic_DNA"/>
</dbReference>
<dbReference type="Proteomes" id="UP000237682">
    <property type="component" value="Unassembled WGS sequence"/>
</dbReference>
<accession>A0A2S9QIK6</accession>
<evidence type="ECO:0000256" key="1">
    <source>
        <dbReference type="ARBA" id="ARBA00005622"/>
    </source>
</evidence>
<dbReference type="AlphaFoldDB" id="A0A2S9QIK6"/>
<comment type="caution">
    <text evidence="3">The sequence shown here is derived from an EMBL/GenBank/DDBJ whole genome shotgun (WGS) entry which is preliminary data.</text>
</comment>
<dbReference type="OrthoDB" id="9784036at2"/>
<gene>
    <name evidence="3" type="ORF">C5L14_00975</name>
</gene>
<evidence type="ECO:0000313" key="4">
    <source>
        <dbReference type="Proteomes" id="UP000237682"/>
    </source>
</evidence>
<dbReference type="InterPro" id="IPR029058">
    <property type="entry name" value="AB_hydrolase_fold"/>
</dbReference>
<keyword evidence="4" id="KW-1185">Reference proteome</keyword>
<comment type="similarity">
    <text evidence="1">Belongs to the esterase D family.</text>
</comment>
<dbReference type="InterPro" id="IPR052558">
    <property type="entry name" value="Siderophore_Hydrolase_D"/>
</dbReference>
<dbReference type="InterPro" id="IPR000801">
    <property type="entry name" value="Esterase-like"/>
</dbReference>
<sequence>MSVPDLAPSAKVPIVSTAALIADTIHFDLAPASQMSPYRIFLRIPREAPPPQGWPILYFLDANAIVGTAVDIMRVQSAYPRGTGIMPGVLVGIGYPTPEAYDSVRRSWDMGPPPGQTYPPHTEGGPEVRTGGADQFLAFIEDELKPVIASRAPIDGRLQALFGHSFGGLFALHALFRKPEAFSAWVAASPAIWWEGAGIVGEAERFAARKEANPPGRVLVLAGEYEQRLAPFQLGASDAAERERGYAESRIVDNARAMAERLANVPGLEASFQLLEGENHMSVLPGALNQAIRFAFGSP</sequence>
<dbReference type="SUPFAM" id="SSF53474">
    <property type="entry name" value="alpha/beta-Hydrolases"/>
    <property type="match status" value="1"/>
</dbReference>
<dbReference type="PANTHER" id="PTHR40841:SF2">
    <property type="entry name" value="SIDEROPHORE-DEGRADING ESTERASE (EUROFUNG)"/>
    <property type="match status" value="1"/>
</dbReference>
<reference evidence="3 4" key="1">
    <citation type="submission" date="2018-02" db="EMBL/GenBank/DDBJ databases">
        <title>Whole genome sequencing of endophytic bacterium.</title>
        <authorList>
            <person name="Eedara R."/>
            <person name="Podile A.R."/>
        </authorList>
    </citation>
    <scope>NUCLEOTIDE SEQUENCE [LARGE SCALE GENOMIC DNA]</scope>
    <source>
        <strain evidence="3 4">RP1T</strain>
    </source>
</reference>
<proteinExistence type="inferred from homology"/>
<name>A0A2S9QIK6_9HYPH</name>
<dbReference type="GO" id="GO:0016788">
    <property type="term" value="F:hydrolase activity, acting on ester bonds"/>
    <property type="evidence" value="ECO:0007669"/>
    <property type="project" value="TreeGrafter"/>
</dbReference>
<protein>
    <submittedName>
        <fullName evidence="3">Esterase</fullName>
    </submittedName>
</protein>
<keyword evidence="2" id="KW-0378">Hydrolase</keyword>
<organism evidence="3 4">
    <name type="scientific">Labrys okinawensis</name>
    <dbReference type="NCBI Taxonomy" id="346911"/>
    <lineage>
        <taxon>Bacteria</taxon>
        <taxon>Pseudomonadati</taxon>
        <taxon>Pseudomonadota</taxon>
        <taxon>Alphaproteobacteria</taxon>
        <taxon>Hyphomicrobiales</taxon>
        <taxon>Xanthobacteraceae</taxon>
        <taxon>Labrys</taxon>
    </lineage>
</organism>
<evidence type="ECO:0000256" key="2">
    <source>
        <dbReference type="ARBA" id="ARBA00022801"/>
    </source>
</evidence>
<dbReference type="Pfam" id="PF00756">
    <property type="entry name" value="Esterase"/>
    <property type="match status" value="1"/>
</dbReference>
<dbReference type="Gene3D" id="3.40.50.1820">
    <property type="entry name" value="alpha/beta hydrolase"/>
    <property type="match status" value="1"/>
</dbReference>
<dbReference type="PANTHER" id="PTHR40841">
    <property type="entry name" value="SIDEROPHORE TRIACETYLFUSARININE C ESTERASE"/>
    <property type="match status" value="1"/>
</dbReference>